<sequence length="99" mass="10804">MPLRSVRTRVAYGGTARSAIAAAYGGGAGNTGCAAAQVAIITERIDRLRGGHFGEHARDRHGYRGLQGLISKRRRLLSYLRKRSLIAYAVVVNRLGLRR</sequence>
<dbReference type="InterPro" id="IPR000589">
    <property type="entry name" value="Ribosomal_uS15"/>
</dbReference>
<dbReference type="GO" id="GO:0003735">
    <property type="term" value="F:structural constituent of ribosome"/>
    <property type="evidence" value="ECO:0007669"/>
    <property type="project" value="InterPro"/>
</dbReference>
<dbReference type="Proteomes" id="UP000075242">
    <property type="component" value="Chromosome I"/>
</dbReference>
<dbReference type="CDD" id="cd00353">
    <property type="entry name" value="Ribosomal_S15p_S13e"/>
    <property type="match status" value="1"/>
</dbReference>
<dbReference type="InterPro" id="IPR005290">
    <property type="entry name" value="Ribosomal_uS15_bac-type"/>
</dbReference>
<evidence type="ECO:0000256" key="1">
    <source>
        <dbReference type="ARBA" id="ARBA00022980"/>
    </source>
</evidence>
<keyword evidence="3" id="KW-0699">rRNA-binding</keyword>
<dbReference type="GO" id="GO:0022627">
    <property type="term" value="C:cytosolic small ribosomal subunit"/>
    <property type="evidence" value="ECO:0007669"/>
    <property type="project" value="TreeGrafter"/>
</dbReference>
<keyword evidence="1 3" id="KW-0689">Ribosomal protein</keyword>
<dbReference type="InterPro" id="IPR009068">
    <property type="entry name" value="uS15_NS1_RNA-bd_sf"/>
</dbReference>
<evidence type="ECO:0000256" key="3">
    <source>
        <dbReference type="HAMAP-Rule" id="MF_01343"/>
    </source>
</evidence>
<dbReference type="GO" id="GO:0006412">
    <property type="term" value="P:translation"/>
    <property type="evidence" value="ECO:0007669"/>
    <property type="project" value="UniProtKB-UniRule"/>
</dbReference>
<dbReference type="STRING" id="1053648.TCP_029"/>
<keyword evidence="2 3" id="KW-0687">Ribonucleoprotein</keyword>
<dbReference type="AlphaFoldDB" id="A0A143WNI2"/>
<gene>
    <name evidence="3 5" type="primary">rpsO</name>
    <name evidence="5" type="ORF">MHIR_TP00049</name>
</gene>
<comment type="function">
    <text evidence="3">Forms an intersubunit bridge (bridge B4) with the 23S rRNA of the 50S subunit in the ribosome.</text>
</comment>
<evidence type="ECO:0000313" key="6">
    <source>
        <dbReference type="Proteomes" id="UP000075242"/>
    </source>
</evidence>
<name>A0A143WNI2_TREPR</name>
<evidence type="ECO:0000256" key="2">
    <source>
        <dbReference type="ARBA" id="ARBA00023274"/>
    </source>
</evidence>
<accession>A0A143WNI2</accession>
<dbReference type="Pfam" id="PF00312">
    <property type="entry name" value="Ribosomal_S15"/>
    <property type="match status" value="1"/>
</dbReference>
<proteinExistence type="inferred from homology"/>
<dbReference type="NCBIfam" id="TIGR00952">
    <property type="entry name" value="S15_bact"/>
    <property type="match status" value="1"/>
</dbReference>
<dbReference type="HAMAP" id="MF_01343_B">
    <property type="entry name" value="Ribosomal_uS15_B"/>
    <property type="match status" value="1"/>
</dbReference>
<dbReference type="GO" id="GO:0019843">
    <property type="term" value="F:rRNA binding"/>
    <property type="evidence" value="ECO:0007669"/>
    <property type="project" value="UniProtKB-UniRule"/>
</dbReference>
<keyword evidence="3" id="KW-0694">RNA-binding</keyword>
<comment type="function">
    <text evidence="3">One of the primary rRNA binding proteins, it binds directly to 16S rRNA where it helps nucleate assembly of the platform of the 30S subunit by binding and bridging several RNA helices of the 16S rRNA.</text>
</comment>
<dbReference type="PANTHER" id="PTHR23321">
    <property type="entry name" value="RIBOSOMAL PROTEIN S15, BACTERIAL AND ORGANELLAR"/>
    <property type="match status" value="1"/>
</dbReference>
<dbReference type="EMBL" id="LN999011">
    <property type="protein sequence ID" value="CUX76685.1"/>
    <property type="molecule type" value="Genomic_DNA"/>
</dbReference>
<organism evidence="5 6">
    <name type="scientific">Tremblaya princeps</name>
    <dbReference type="NCBI Taxonomy" id="189385"/>
    <lineage>
        <taxon>Bacteria</taxon>
        <taxon>Pseudomonadati</taxon>
        <taxon>Pseudomonadota</taxon>
        <taxon>Betaproteobacteria</taxon>
        <taxon>Candidatus Tremblayella</taxon>
    </lineage>
</organism>
<evidence type="ECO:0000256" key="4">
    <source>
        <dbReference type="RuleBase" id="RU003919"/>
    </source>
</evidence>
<dbReference type="SMART" id="SM01387">
    <property type="entry name" value="Ribosomal_S15"/>
    <property type="match status" value="1"/>
</dbReference>
<comment type="similarity">
    <text evidence="3 4">Belongs to the universal ribosomal protein uS15 family.</text>
</comment>
<protein>
    <recommendedName>
        <fullName evidence="3">Small ribosomal subunit protein uS15</fullName>
    </recommendedName>
</protein>
<evidence type="ECO:0000313" key="5">
    <source>
        <dbReference type="EMBL" id="CUX76685.1"/>
    </source>
</evidence>
<dbReference type="PANTHER" id="PTHR23321:SF26">
    <property type="entry name" value="SMALL RIBOSOMAL SUBUNIT PROTEIN US15M"/>
    <property type="match status" value="1"/>
</dbReference>
<dbReference type="SUPFAM" id="SSF47060">
    <property type="entry name" value="S15/NS1 RNA-binding domain"/>
    <property type="match status" value="1"/>
</dbReference>
<reference evidence="6" key="1">
    <citation type="submission" date="2016-01" db="EMBL/GenBank/DDBJ databases">
        <authorList>
            <person name="Husnik F."/>
        </authorList>
    </citation>
    <scope>NUCLEOTIDE SEQUENCE [LARGE SCALE GENOMIC DNA]</scope>
</reference>
<dbReference type="Gene3D" id="1.10.287.10">
    <property type="entry name" value="S15/NS1, RNA-binding"/>
    <property type="match status" value="1"/>
</dbReference>
<comment type="subunit">
    <text evidence="3">Part of the 30S ribosomal subunit. Forms a bridge to the 50S subunit in the 70S ribosome, contacting the 23S rRNA.</text>
</comment>
<dbReference type="PATRIC" id="fig|189385.8.peg.59"/>